<evidence type="ECO:0000256" key="1">
    <source>
        <dbReference type="SAM" id="MobiDB-lite"/>
    </source>
</evidence>
<comment type="caution">
    <text evidence="2">The sequence shown here is derived from an EMBL/GenBank/DDBJ whole genome shotgun (WGS) entry which is preliminary data.</text>
</comment>
<keyword evidence="3" id="KW-1185">Reference proteome</keyword>
<evidence type="ECO:0000313" key="3">
    <source>
        <dbReference type="Proteomes" id="UP000317650"/>
    </source>
</evidence>
<organism evidence="2 3">
    <name type="scientific">Musa balbisiana</name>
    <name type="common">Banana</name>
    <dbReference type="NCBI Taxonomy" id="52838"/>
    <lineage>
        <taxon>Eukaryota</taxon>
        <taxon>Viridiplantae</taxon>
        <taxon>Streptophyta</taxon>
        <taxon>Embryophyta</taxon>
        <taxon>Tracheophyta</taxon>
        <taxon>Spermatophyta</taxon>
        <taxon>Magnoliopsida</taxon>
        <taxon>Liliopsida</taxon>
        <taxon>Zingiberales</taxon>
        <taxon>Musaceae</taxon>
        <taxon>Musa</taxon>
    </lineage>
</organism>
<evidence type="ECO:0000313" key="2">
    <source>
        <dbReference type="EMBL" id="THU61958.1"/>
    </source>
</evidence>
<reference evidence="2 3" key="1">
    <citation type="journal article" date="2019" name="Nat. Plants">
        <title>Genome sequencing of Musa balbisiana reveals subgenome evolution and function divergence in polyploid bananas.</title>
        <authorList>
            <person name="Yao X."/>
        </authorList>
    </citation>
    <scope>NUCLEOTIDE SEQUENCE [LARGE SCALE GENOMIC DNA]</scope>
    <source>
        <strain evidence="3">cv. DH-PKW</strain>
        <tissue evidence="2">Leaves</tissue>
    </source>
</reference>
<name>A0A4S8JIR2_MUSBA</name>
<dbReference type="Proteomes" id="UP000317650">
    <property type="component" value="Chromosome 1"/>
</dbReference>
<sequence length="77" mass="8079">MNSCPAADTIQPALDDFSFYISFFQDSSATASPLPSPHPLRPRRRPPTCPRAAGDAIPAQPPLETRGGGSGGRSPIC</sequence>
<feature type="region of interest" description="Disordered" evidence="1">
    <location>
        <begin position="28"/>
        <end position="77"/>
    </location>
</feature>
<feature type="compositionally biased region" description="Gly residues" evidence="1">
    <location>
        <begin position="66"/>
        <end position="77"/>
    </location>
</feature>
<protein>
    <submittedName>
        <fullName evidence="2">Uncharacterized protein</fullName>
    </submittedName>
</protein>
<accession>A0A4S8JIR2</accession>
<gene>
    <name evidence="2" type="ORF">C4D60_Mb01t00090</name>
</gene>
<proteinExistence type="predicted"/>
<dbReference type="AlphaFoldDB" id="A0A4S8JIR2"/>
<dbReference type="EMBL" id="PYDT01000004">
    <property type="protein sequence ID" value="THU61958.1"/>
    <property type="molecule type" value="Genomic_DNA"/>
</dbReference>